<proteinExistence type="predicted"/>
<accession>A0ABR0SQC6</accession>
<evidence type="ECO:0000313" key="1">
    <source>
        <dbReference type="EMBL" id="KAK5993945.1"/>
    </source>
</evidence>
<dbReference type="Proteomes" id="UP001338125">
    <property type="component" value="Unassembled WGS sequence"/>
</dbReference>
<comment type="caution">
    <text evidence="1">The sequence shown here is derived from an EMBL/GenBank/DDBJ whole genome shotgun (WGS) entry which is preliminary data.</text>
</comment>
<evidence type="ECO:0000313" key="2">
    <source>
        <dbReference type="Proteomes" id="UP001338125"/>
    </source>
</evidence>
<keyword evidence="2" id="KW-1185">Reference proteome</keyword>
<dbReference type="EMBL" id="JAVFKD010000012">
    <property type="protein sequence ID" value="KAK5993945.1"/>
    <property type="molecule type" value="Genomic_DNA"/>
</dbReference>
<sequence length="72" mass="7786">MPLQNNLRPPRAAFPNAPLLCPTKVIPDEPPCQGPFQSRKTVLVCRVFLHPAIDARALALECFIGSVAPPPS</sequence>
<organism evidence="1 2">
    <name type="scientific">Cladobotryum mycophilum</name>
    <dbReference type="NCBI Taxonomy" id="491253"/>
    <lineage>
        <taxon>Eukaryota</taxon>
        <taxon>Fungi</taxon>
        <taxon>Dikarya</taxon>
        <taxon>Ascomycota</taxon>
        <taxon>Pezizomycotina</taxon>
        <taxon>Sordariomycetes</taxon>
        <taxon>Hypocreomycetidae</taxon>
        <taxon>Hypocreales</taxon>
        <taxon>Hypocreaceae</taxon>
        <taxon>Cladobotryum</taxon>
    </lineage>
</organism>
<protein>
    <submittedName>
        <fullName evidence="1">Uncharacterized protein</fullName>
    </submittedName>
</protein>
<name>A0ABR0SQC6_9HYPO</name>
<gene>
    <name evidence="1" type="ORF">PT974_07383</name>
</gene>
<reference evidence="1 2" key="1">
    <citation type="submission" date="2024-01" db="EMBL/GenBank/DDBJ databases">
        <title>Complete genome of Cladobotryum mycophilum ATHUM6906.</title>
        <authorList>
            <person name="Christinaki A.C."/>
            <person name="Myridakis A.I."/>
            <person name="Kouvelis V.N."/>
        </authorList>
    </citation>
    <scope>NUCLEOTIDE SEQUENCE [LARGE SCALE GENOMIC DNA]</scope>
    <source>
        <strain evidence="1 2">ATHUM6906</strain>
    </source>
</reference>